<comment type="caution">
    <text evidence="1">The sequence shown here is derived from an EMBL/GenBank/DDBJ whole genome shotgun (WGS) entry which is preliminary data.</text>
</comment>
<organism evidence="1 2">
    <name type="scientific">Paenibacillus zeirhizosphaerae</name>
    <dbReference type="NCBI Taxonomy" id="2987519"/>
    <lineage>
        <taxon>Bacteria</taxon>
        <taxon>Bacillati</taxon>
        <taxon>Bacillota</taxon>
        <taxon>Bacilli</taxon>
        <taxon>Bacillales</taxon>
        <taxon>Paenibacillaceae</taxon>
        <taxon>Paenibacillus</taxon>
    </lineage>
</organism>
<name>A0ABT9FWL8_9BACL</name>
<proteinExistence type="predicted"/>
<keyword evidence="2" id="KW-1185">Reference proteome</keyword>
<reference evidence="1 2" key="1">
    <citation type="submission" date="2022-10" db="EMBL/GenBank/DDBJ databases">
        <title>Paenibacillus description and whole genome data of maize root bacterial community.</title>
        <authorList>
            <person name="Marton D."/>
            <person name="Farkas M."/>
            <person name="Cserhati M."/>
        </authorList>
    </citation>
    <scope>NUCLEOTIDE SEQUENCE [LARGE SCALE GENOMIC DNA]</scope>
    <source>
        <strain evidence="1 2">P96</strain>
    </source>
</reference>
<evidence type="ECO:0008006" key="3">
    <source>
        <dbReference type="Google" id="ProtNLM"/>
    </source>
</evidence>
<dbReference type="EMBL" id="JAPCKK010000031">
    <property type="protein sequence ID" value="MDP4099113.1"/>
    <property type="molecule type" value="Genomic_DNA"/>
</dbReference>
<dbReference type="RefSeq" id="WP_305756719.1">
    <property type="nucleotide sequence ID" value="NZ_JAPCKK010000031.1"/>
</dbReference>
<protein>
    <recommendedName>
        <fullName evidence="3">SGNH/GDSL hydrolase family protein</fullName>
    </recommendedName>
</protein>
<accession>A0ABT9FWL8</accession>
<evidence type="ECO:0000313" key="1">
    <source>
        <dbReference type="EMBL" id="MDP4099113.1"/>
    </source>
</evidence>
<evidence type="ECO:0000313" key="2">
    <source>
        <dbReference type="Proteomes" id="UP001241848"/>
    </source>
</evidence>
<dbReference type="Proteomes" id="UP001241848">
    <property type="component" value="Unassembled WGS sequence"/>
</dbReference>
<sequence length="192" mass="21402">MADIEPILNNDTPQQAYPKINRNFDRLNQEIAGIKGSMVIASYYGVDASIGTNDAMPLLNDLFATAKSQGKKYVYFDVPHTYQVSGDLTGARDLILLGDGARIKSSNLNNYYIQICNNLQVYTGKYNTMVYDDDMFDTVWQAIQYTKVVNVCLWGDSISTGGGLDCLGIKLHHRCEQGFESEAGREGFCIRI</sequence>
<gene>
    <name evidence="1" type="ORF">OIN60_20540</name>
</gene>